<dbReference type="KEGG" id="bsb:Bresu_1811"/>
<dbReference type="RefSeq" id="WP_013269223.1">
    <property type="nucleotide sequence ID" value="NC_014375.1"/>
</dbReference>
<gene>
    <name evidence="2" type="ordered locus">Bresu_1811</name>
</gene>
<evidence type="ECO:0000313" key="2">
    <source>
        <dbReference type="EMBL" id="ADL01122.1"/>
    </source>
</evidence>
<feature type="signal peptide" evidence="1">
    <location>
        <begin position="1"/>
        <end position="20"/>
    </location>
</feature>
<accession>D9QHF6</accession>
<dbReference type="EMBL" id="CP002102">
    <property type="protein sequence ID" value="ADL01122.1"/>
    <property type="molecule type" value="Genomic_DNA"/>
</dbReference>
<dbReference type="InterPro" id="IPR058513">
    <property type="entry name" value="DUF8200"/>
</dbReference>
<keyword evidence="1" id="KW-0732">Signal</keyword>
<keyword evidence="3" id="KW-1185">Reference proteome</keyword>
<organism evidence="2 3">
    <name type="scientific">Brevundimonas subvibrioides (strain ATCC 15264 / DSM 4735 / LMG 14903 / NBRC 16000 / CB 81)</name>
    <name type="common">Caulobacter subvibrioides</name>
    <dbReference type="NCBI Taxonomy" id="633149"/>
    <lineage>
        <taxon>Bacteria</taxon>
        <taxon>Pseudomonadati</taxon>
        <taxon>Pseudomonadota</taxon>
        <taxon>Alphaproteobacteria</taxon>
        <taxon>Caulobacterales</taxon>
        <taxon>Caulobacteraceae</taxon>
        <taxon>Brevundimonas</taxon>
    </lineage>
</organism>
<feature type="chain" id="PRO_5003126690" description="Secreted protein" evidence="1">
    <location>
        <begin position="21"/>
        <end position="105"/>
    </location>
</feature>
<dbReference type="InterPro" id="IPR058067">
    <property type="entry name" value="CC_3452-like"/>
</dbReference>
<dbReference type="Pfam" id="PF26624">
    <property type="entry name" value="DUF8200"/>
    <property type="match status" value="1"/>
</dbReference>
<reference evidence="3" key="1">
    <citation type="journal article" date="2011" name="J. Bacteriol.">
        <title>Genome sequences of eight morphologically diverse alphaproteobacteria.</title>
        <authorList>
            <consortium name="US DOE Joint Genome Institute"/>
            <person name="Brown P.J."/>
            <person name="Kysela D.T."/>
            <person name="Buechlein A."/>
            <person name="Hemmerich C."/>
            <person name="Brun Y.V."/>
        </authorList>
    </citation>
    <scope>NUCLEOTIDE SEQUENCE [LARGE SCALE GENOMIC DNA]</scope>
    <source>
        <strain evidence="3">ATCC 15264 / DSM 4735 / LMG 14903 / NBRC 16000 / CB 81</strain>
    </source>
</reference>
<evidence type="ECO:0000313" key="3">
    <source>
        <dbReference type="Proteomes" id="UP000002696"/>
    </source>
</evidence>
<protein>
    <recommendedName>
        <fullName evidence="4">Secreted protein</fullName>
    </recommendedName>
</protein>
<evidence type="ECO:0000256" key="1">
    <source>
        <dbReference type="SAM" id="SignalP"/>
    </source>
</evidence>
<dbReference type="BioCyc" id="BSUB633149:G1GM8-1805-MONOMER"/>
<sequence>MRAVLLAAALLLAPATATHAQSGTGSTFTVQNVAFTPQAPVLIDGVNWRCNAENVCVGTGGQSQPASRACRRVVARVGVALASFTYKGTTLSSEELAACNVAAAA</sequence>
<dbReference type="OrthoDB" id="7189520at2"/>
<proteinExistence type="predicted"/>
<dbReference type="AlphaFoldDB" id="D9QHF6"/>
<dbReference type="Proteomes" id="UP000002696">
    <property type="component" value="Chromosome"/>
</dbReference>
<name>D9QHF6_BRESC</name>
<dbReference type="eggNOG" id="ENOG50339TC">
    <property type="taxonomic scope" value="Bacteria"/>
</dbReference>
<dbReference type="NCBIfam" id="NF047636">
    <property type="entry name" value="CC_3452_fam"/>
    <property type="match status" value="1"/>
</dbReference>
<evidence type="ECO:0008006" key="4">
    <source>
        <dbReference type="Google" id="ProtNLM"/>
    </source>
</evidence>
<dbReference type="HOGENOM" id="CLU_162496_1_0_5"/>
<dbReference type="InParanoid" id="D9QHF6"/>